<accession>A0A1H9MV20</accession>
<protein>
    <submittedName>
        <fullName evidence="1">Uncharacterized protein</fullName>
    </submittedName>
</protein>
<keyword evidence="2" id="KW-1185">Reference proteome</keyword>
<evidence type="ECO:0000313" key="1">
    <source>
        <dbReference type="EMBL" id="SER27518.1"/>
    </source>
</evidence>
<evidence type="ECO:0000313" key="2">
    <source>
        <dbReference type="Proteomes" id="UP000199647"/>
    </source>
</evidence>
<dbReference type="AlphaFoldDB" id="A0A1H9MV20"/>
<name>A0A1H9MV20_9HYPH</name>
<dbReference type="RefSeq" id="WP_092498524.1">
    <property type="nucleotide sequence ID" value="NZ_FOFG01000014.1"/>
</dbReference>
<dbReference type="Proteomes" id="UP000199647">
    <property type="component" value="Unassembled WGS sequence"/>
</dbReference>
<gene>
    <name evidence="1" type="ORF">SAMN05216548_11462</name>
</gene>
<dbReference type="EMBL" id="FOFG01000014">
    <property type="protein sequence ID" value="SER27518.1"/>
    <property type="molecule type" value="Genomic_DNA"/>
</dbReference>
<proteinExistence type="predicted"/>
<sequence>MDQNLLDAIATLIHHAEGKEVDPVALADAIRVARDYAEGEGVAFISEEEEKSPEPKIGLDTSKL</sequence>
<reference evidence="1 2" key="1">
    <citation type="submission" date="2016-10" db="EMBL/GenBank/DDBJ databases">
        <authorList>
            <person name="de Groot N.N."/>
        </authorList>
    </citation>
    <scope>NUCLEOTIDE SEQUENCE [LARGE SCALE GENOMIC DNA]</scope>
    <source>
        <strain evidence="1 2">A52C2</strain>
    </source>
</reference>
<organism evidence="1 2">
    <name type="scientific">Faunimonas pinastri</name>
    <dbReference type="NCBI Taxonomy" id="1855383"/>
    <lineage>
        <taxon>Bacteria</taxon>
        <taxon>Pseudomonadati</taxon>
        <taxon>Pseudomonadota</taxon>
        <taxon>Alphaproteobacteria</taxon>
        <taxon>Hyphomicrobiales</taxon>
        <taxon>Afifellaceae</taxon>
        <taxon>Faunimonas</taxon>
    </lineage>
</organism>
<dbReference type="STRING" id="1855383.SAMN05216548_11462"/>